<organism evidence="10 11">
    <name type="scientific">Paludibaculum fermentans</name>
    <dbReference type="NCBI Taxonomy" id="1473598"/>
    <lineage>
        <taxon>Bacteria</taxon>
        <taxon>Pseudomonadati</taxon>
        <taxon>Acidobacteriota</taxon>
        <taxon>Terriglobia</taxon>
        <taxon>Bryobacterales</taxon>
        <taxon>Bryobacteraceae</taxon>
        <taxon>Paludibaculum</taxon>
    </lineage>
</organism>
<evidence type="ECO:0000256" key="1">
    <source>
        <dbReference type="ARBA" id="ARBA00001298"/>
    </source>
</evidence>
<evidence type="ECO:0000313" key="10">
    <source>
        <dbReference type="EMBL" id="QOY86671.1"/>
    </source>
</evidence>
<dbReference type="KEGG" id="pfer:IRI77_28360"/>
<dbReference type="InterPro" id="IPR011051">
    <property type="entry name" value="RmlC_Cupin_sf"/>
</dbReference>
<dbReference type="Proteomes" id="UP000593892">
    <property type="component" value="Chromosome"/>
</dbReference>
<comment type="catalytic activity">
    <reaction evidence="1">
        <text>dTDP-4-dehydro-6-deoxy-alpha-D-glucose = dTDP-4-dehydro-beta-L-rhamnose</text>
        <dbReference type="Rhea" id="RHEA:16969"/>
        <dbReference type="ChEBI" id="CHEBI:57649"/>
        <dbReference type="ChEBI" id="CHEBI:62830"/>
        <dbReference type="EC" id="5.1.3.13"/>
    </reaction>
</comment>
<evidence type="ECO:0000256" key="3">
    <source>
        <dbReference type="ARBA" id="ARBA00012098"/>
    </source>
</evidence>
<dbReference type="Gene3D" id="2.60.120.10">
    <property type="entry name" value="Jelly Rolls"/>
    <property type="match status" value="1"/>
</dbReference>
<dbReference type="AlphaFoldDB" id="A0A7S7NN45"/>
<evidence type="ECO:0000256" key="7">
    <source>
        <dbReference type="ARBA" id="ARBA00033311"/>
    </source>
</evidence>
<dbReference type="EMBL" id="CP063849">
    <property type="protein sequence ID" value="QOY86671.1"/>
    <property type="molecule type" value="Genomic_DNA"/>
</dbReference>
<gene>
    <name evidence="10" type="ORF">IRI77_28360</name>
</gene>
<keyword evidence="11" id="KW-1185">Reference proteome</keyword>
<name>A0A7S7NN45_PALFE</name>
<accession>A0A7S7NN45</accession>
<dbReference type="RefSeq" id="WP_194448340.1">
    <property type="nucleotide sequence ID" value="NZ_CP063849.1"/>
</dbReference>
<feature type="site" description="Participates in a stacking interaction with the thymidine ring of dTDP-4-oxo-6-deoxyglucose" evidence="9">
    <location>
        <position position="158"/>
    </location>
</feature>
<protein>
    <recommendedName>
        <fullName evidence="4">dTDP-4-dehydrorhamnose 3,5-epimerase</fullName>
        <ecNumber evidence="3">5.1.3.13</ecNumber>
    </recommendedName>
    <alternativeName>
        <fullName evidence="6">Thymidine diphospho-4-keto-rhamnose 3,5-epimerase</fullName>
    </alternativeName>
    <alternativeName>
        <fullName evidence="5">dTDP-4-keto-6-deoxyglucose 3,5-epimerase</fullName>
    </alternativeName>
    <alternativeName>
        <fullName evidence="7">dTDP-6-deoxy-D-xylo-4-hexulose 3,5-epimerase</fullName>
    </alternativeName>
</protein>
<evidence type="ECO:0000256" key="2">
    <source>
        <dbReference type="ARBA" id="ARBA00001997"/>
    </source>
</evidence>
<proteinExistence type="predicted"/>
<evidence type="ECO:0000256" key="6">
    <source>
        <dbReference type="ARBA" id="ARBA00031424"/>
    </source>
</evidence>
<feature type="active site" description="Proton donor" evidence="8">
    <location>
        <position position="152"/>
    </location>
</feature>
<evidence type="ECO:0000256" key="8">
    <source>
        <dbReference type="PIRSR" id="PIRSR600888-1"/>
    </source>
</evidence>
<dbReference type="InterPro" id="IPR000888">
    <property type="entry name" value="RmlC-like"/>
</dbReference>
<evidence type="ECO:0000256" key="5">
    <source>
        <dbReference type="ARBA" id="ARBA00029758"/>
    </source>
</evidence>
<comment type="function">
    <text evidence="2">Catalyzes the epimerization of the C3' and C5'positions of dTDP-6-deoxy-D-xylo-4-hexulose, forming dTDP-6-deoxy-L-lyxo-4-hexulose.</text>
</comment>
<dbReference type="GO" id="GO:0000271">
    <property type="term" value="P:polysaccharide biosynthetic process"/>
    <property type="evidence" value="ECO:0007669"/>
    <property type="project" value="TreeGrafter"/>
</dbReference>
<reference evidence="10 11" key="1">
    <citation type="submission" date="2020-10" db="EMBL/GenBank/DDBJ databases">
        <title>Complete genome sequence of Paludibaculum fermentans P105T, a facultatively anaerobic acidobacterium capable of dissimilatory Fe(III) reduction.</title>
        <authorList>
            <person name="Dedysh S.N."/>
            <person name="Beletsky A.V."/>
            <person name="Kulichevskaya I.S."/>
            <person name="Mardanov A.V."/>
            <person name="Ravin N.V."/>
        </authorList>
    </citation>
    <scope>NUCLEOTIDE SEQUENCE [LARGE SCALE GENOMIC DNA]</scope>
    <source>
        <strain evidence="10 11">P105</strain>
    </source>
</reference>
<dbReference type="EC" id="5.1.3.13" evidence="3"/>
<dbReference type="InterPro" id="IPR014710">
    <property type="entry name" value="RmlC-like_jellyroll"/>
</dbReference>
<dbReference type="PANTHER" id="PTHR21047">
    <property type="entry name" value="DTDP-6-DEOXY-D-GLUCOSE-3,5 EPIMERASE"/>
    <property type="match status" value="1"/>
</dbReference>
<dbReference type="SUPFAM" id="SSF51182">
    <property type="entry name" value="RmlC-like cupins"/>
    <property type="match status" value="1"/>
</dbReference>
<dbReference type="Pfam" id="PF00908">
    <property type="entry name" value="dTDP_sugar_isom"/>
    <property type="match status" value="1"/>
</dbReference>
<evidence type="ECO:0000256" key="9">
    <source>
        <dbReference type="PIRSR" id="PIRSR600888-3"/>
    </source>
</evidence>
<sequence length="182" mass="20380">MSSTTIPTIQIPKCEPGIGKLIFQPDSTDLIEGVRIEPHPIWADDRGYFLEIARLTQGLGADFPPATTQVSAALTYHGAIKAFHFHLHQTDLWCVTQGMFQVALVDLRPDSPTFGLKNTLYVGQLRPWRILIPPGVGHGYKVIGITPAMLVYLTDRLYNPKDEGRIAYNEPGIAYDWELQHK</sequence>
<evidence type="ECO:0000256" key="4">
    <source>
        <dbReference type="ARBA" id="ARBA00019595"/>
    </source>
</evidence>
<feature type="active site" description="Proton acceptor" evidence="8">
    <location>
        <position position="84"/>
    </location>
</feature>
<dbReference type="GO" id="GO:0008830">
    <property type="term" value="F:dTDP-4-dehydrorhamnose 3,5-epimerase activity"/>
    <property type="evidence" value="ECO:0007669"/>
    <property type="project" value="UniProtKB-EC"/>
</dbReference>
<evidence type="ECO:0000313" key="11">
    <source>
        <dbReference type="Proteomes" id="UP000593892"/>
    </source>
</evidence>
<dbReference type="PANTHER" id="PTHR21047:SF2">
    <property type="entry name" value="THYMIDINE DIPHOSPHO-4-KETO-RHAMNOSE 3,5-EPIMERASE"/>
    <property type="match status" value="1"/>
</dbReference>
<dbReference type="GO" id="GO:0005829">
    <property type="term" value="C:cytosol"/>
    <property type="evidence" value="ECO:0007669"/>
    <property type="project" value="TreeGrafter"/>
</dbReference>